<dbReference type="AlphaFoldDB" id="A0ABD3P021"/>
<dbReference type="PANTHER" id="PTHR33418">
    <property type="entry name" value="HELICASE-ASSOCIATED"/>
    <property type="match status" value="1"/>
</dbReference>
<feature type="compositionally biased region" description="Polar residues" evidence="1">
    <location>
        <begin position="1"/>
        <end position="12"/>
    </location>
</feature>
<reference evidence="3 4" key="1">
    <citation type="submission" date="2024-10" db="EMBL/GenBank/DDBJ databases">
        <title>Updated reference genomes for cyclostephanoid diatoms.</title>
        <authorList>
            <person name="Roberts W.R."/>
            <person name="Alverson A.J."/>
        </authorList>
    </citation>
    <scope>NUCLEOTIDE SEQUENCE [LARGE SCALE GENOMIC DNA]</scope>
    <source>
        <strain evidence="3 4">AJA010-31</strain>
    </source>
</reference>
<dbReference type="EMBL" id="JALLPJ020000849">
    <property type="protein sequence ID" value="KAL3781347.1"/>
    <property type="molecule type" value="Genomic_DNA"/>
</dbReference>
<comment type="caution">
    <text evidence="3">The sequence shown here is derived from an EMBL/GenBank/DDBJ whole genome shotgun (WGS) entry which is preliminary data.</text>
</comment>
<feature type="region of interest" description="Disordered" evidence="1">
    <location>
        <begin position="1"/>
        <end position="22"/>
    </location>
</feature>
<accession>A0ABD3P021</accession>
<keyword evidence="4" id="KW-1185">Reference proteome</keyword>
<evidence type="ECO:0000313" key="4">
    <source>
        <dbReference type="Proteomes" id="UP001530400"/>
    </source>
</evidence>
<dbReference type="PANTHER" id="PTHR33418:SF1">
    <property type="entry name" value="HELICASE-ASSOCIATED DOMAIN-CONTAINING PROTEIN"/>
    <property type="match status" value="1"/>
</dbReference>
<sequence>MVDKNGNYSSHQQCDHCPVKANGRKQQNVNYIPIETATRDRLDKLKRIREAPRGSYAPWDEQFKQLSNYKDEHGDCNVPQMYEADKKLGQWVKNQRNQLKKYKDDEPCAGTKRERIVKLKSIDFEWGR</sequence>
<dbReference type="Pfam" id="PF03457">
    <property type="entry name" value="HA"/>
    <property type="match status" value="1"/>
</dbReference>
<gene>
    <name evidence="3" type="ORF">ACHAWO_010735</name>
</gene>
<dbReference type="Proteomes" id="UP001530400">
    <property type="component" value="Unassembled WGS sequence"/>
</dbReference>
<evidence type="ECO:0000256" key="1">
    <source>
        <dbReference type="SAM" id="MobiDB-lite"/>
    </source>
</evidence>
<dbReference type="InterPro" id="IPR005114">
    <property type="entry name" value="Helicase_assoc"/>
</dbReference>
<name>A0ABD3P021_9STRA</name>
<evidence type="ECO:0000313" key="3">
    <source>
        <dbReference type="EMBL" id="KAL3781347.1"/>
    </source>
</evidence>
<feature type="domain" description="Helicase-associated" evidence="2">
    <location>
        <begin position="58"/>
        <end position="124"/>
    </location>
</feature>
<protein>
    <recommendedName>
        <fullName evidence="2">Helicase-associated domain-containing protein</fullName>
    </recommendedName>
</protein>
<organism evidence="3 4">
    <name type="scientific">Cyclotella atomus</name>
    <dbReference type="NCBI Taxonomy" id="382360"/>
    <lineage>
        <taxon>Eukaryota</taxon>
        <taxon>Sar</taxon>
        <taxon>Stramenopiles</taxon>
        <taxon>Ochrophyta</taxon>
        <taxon>Bacillariophyta</taxon>
        <taxon>Coscinodiscophyceae</taxon>
        <taxon>Thalassiosirophycidae</taxon>
        <taxon>Stephanodiscales</taxon>
        <taxon>Stephanodiscaceae</taxon>
        <taxon>Cyclotella</taxon>
    </lineage>
</organism>
<proteinExistence type="predicted"/>
<evidence type="ECO:0000259" key="2">
    <source>
        <dbReference type="Pfam" id="PF03457"/>
    </source>
</evidence>
<dbReference type="Gene3D" id="6.10.140.530">
    <property type="match status" value="1"/>
</dbReference>